<dbReference type="SMART" id="SM00545">
    <property type="entry name" value="JmjN"/>
    <property type="match status" value="1"/>
</dbReference>
<keyword evidence="3" id="KW-0408">Iron</keyword>
<dbReference type="GO" id="GO:0005634">
    <property type="term" value="C:nucleus"/>
    <property type="evidence" value="ECO:0000318"/>
    <property type="project" value="GO_Central"/>
</dbReference>
<dbReference type="Gene3D" id="2.60.120.650">
    <property type="entry name" value="Cupin"/>
    <property type="match status" value="1"/>
</dbReference>
<dbReference type="GO" id="GO:0034647">
    <property type="term" value="F:histone H3K4me/H3K4me2/H3K4me3 demethylase activity"/>
    <property type="evidence" value="ECO:0000318"/>
    <property type="project" value="GO_Central"/>
</dbReference>
<dbReference type="OMA" id="VVHGKLW"/>
<dbReference type="GO" id="GO:0006338">
    <property type="term" value="P:chromatin remodeling"/>
    <property type="evidence" value="ECO:0000318"/>
    <property type="project" value="GO_Central"/>
</dbReference>
<accession>W1NUJ6</accession>
<dbReference type="eggNOG" id="KOG1246">
    <property type="taxonomic scope" value="Eukaryota"/>
</dbReference>
<keyword evidence="4" id="KW-0539">Nucleus</keyword>
<dbReference type="PROSITE" id="PS51184">
    <property type="entry name" value="JMJC"/>
    <property type="match status" value="1"/>
</dbReference>
<dbReference type="PROSITE" id="PS51543">
    <property type="entry name" value="FYRC"/>
    <property type="match status" value="1"/>
</dbReference>
<dbReference type="Proteomes" id="UP000017836">
    <property type="component" value="Unassembled WGS sequence"/>
</dbReference>
<dbReference type="GO" id="GO:0000785">
    <property type="term" value="C:chromatin"/>
    <property type="evidence" value="ECO:0000318"/>
    <property type="project" value="GO_Central"/>
</dbReference>
<dbReference type="InterPro" id="IPR003889">
    <property type="entry name" value="FYrich_C"/>
</dbReference>
<name>W1NUJ6_AMBTC</name>
<evidence type="ECO:0000259" key="6">
    <source>
        <dbReference type="PROSITE" id="PS51183"/>
    </source>
</evidence>
<evidence type="ECO:0000256" key="5">
    <source>
        <dbReference type="SAM" id="MobiDB-lite"/>
    </source>
</evidence>
<evidence type="ECO:0000313" key="9">
    <source>
        <dbReference type="Proteomes" id="UP000017836"/>
    </source>
</evidence>
<dbReference type="InterPro" id="IPR004198">
    <property type="entry name" value="Znf_C5HC2"/>
</dbReference>
<evidence type="ECO:0000259" key="7">
    <source>
        <dbReference type="PROSITE" id="PS51184"/>
    </source>
</evidence>
<evidence type="ECO:0008006" key="10">
    <source>
        <dbReference type="Google" id="ProtNLM"/>
    </source>
</evidence>
<feature type="domain" description="JmjN" evidence="6">
    <location>
        <begin position="142"/>
        <end position="183"/>
    </location>
</feature>
<dbReference type="Pfam" id="PF02375">
    <property type="entry name" value="JmjN"/>
    <property type="match status" value="1"/>
</dbReference>
<dbReference type="Pfam" id="PF02928">
    <property type="entry name" value="zf-C5HC2"/>
    <property type="match status" value="1"/>
</dbReference>
<dbReference type="SMART" id="SM00541">
    <property type="entry name" value="FYRN"/>
    <property type="match status" value="1"/>
</dbReference>
<dbReference type="SMART" id="SM00558">
    <property type="entry name" value="JmjC"/>
    <property type="match status" value="1"/>
</dbReference>
<evidence type="ECO:0000256" key="3">
    <source>
        <dbReference type="ARBA" id="ARBA00023004"/>
    </source>
</evidence>
<evidence type="ECO:0000256" key="1">
    <source>
        <dbReference type="ARBA" id="ARBA00004123"/>
    </source>
</evidence>
<keyword evidence="9" id="KW-1185">Reference proteome</keyword>
<dbReference type="InterPro" id="IPR003347">
    <property type="entry name" value="JmjC_dom"/>
</dbReference>
<evidence type="ECO:0000256" key="2">
    <source>
        <dbReference type="ARBA" id="ARBA00023002"/>
    </source>
</evidence>
<dbReference type="PANTHER" id="PTHR10694">
    <property type="entry name" value="LYSINE-SPECIFIC DEMETHYLASE"/>
    <property type="match status" value="1"/>
</dbReference>
<sequence length="1190" mass="135516">MGTEFIGTRFKEEVKKLPEITSCLLDTFSNLNRILSDGAMALEGVVDSSTPQVTRANVESSIVDGATDDGVKFTRSLRSRSCINYGQFYNSSDDELDTKRPVQDNFSRHSRQSDELSSCTGHQKVSGRWRPKEACRPIIDDAPVFHPSEQEFEDTIGYIASIRHIVEPYGICRIVPPSSWKPPCPLKERSIWEKAKFATRVQQVDKLQNREPMRKKSRNRSNRKRKRRKRLRTAMPCRRDDSDGPEVDEPASDGDERFGFQSGSEYTLEDFEKYADDFKDKYFGIDRRCKGSSSSCDDPELRREPSVDDIEGEYWRMVEKPTEEIEVHYGADLETGKFGSGFPKATLGSQTNCNKYVKSGWNLNNFSRLPGSLLSFEHGDISGVQVPWLYIGMCFSSFCWHVEDHHFYSLNYLHWGAPKVWYGVSGKDALKLEEAMRKHLPALFEEQPDLLNKLVTQLSPSVLKFENVPVFRVVQNSGEFVLTFPRAYHSGFNCGFNCAEAVNVAPVDWLPHGQSAVEIYSEQRRKTSVSHDKLLLGAAREAVKVLWDLLILKQDDPQNERWRSVCGMDGILTNAVQTRVEMERDRRESLSDLSQTRKMSKDFDATQERECFFCFYDLHLSASGCECSPNRFACLNHFKQLCSCDLSRTVFLFRYTMMELNSLIKALEGDKSAIEWWASKELGVVLNSHEQSLEIPAEDKFEVEKPVELNLEAYLGSTNSEEIKAQGSERMLIDINLNVHEANFLEQNPESEIFIDNIRSEAQVMEEIPDMNKPCTGEYEDTAPKYDIPSSRFIEHAKGKHMVLIVQETKQREIPVMEVKREVGSSTYGKNVVLGLPASFGKQRVVREGARVSKKFMETPRQFTCLETGNVKDHGKTDRGREEFDFMRLGEHGAKLGSDHLTSSFFNKSVEEGCHISHISNGLQGFNSDVELLDLGIVVPGSRWCNEKTAFPKGFRSRVRFFSVLDPTQMCSYISEVIDGVFLGPLFKVVVEDCPTESFSHSSARDCWELVRERLNQEILRQRSLGKHNVPPLLSPESLDGLEMFGFSSPSIIRAIKTPNRDHTFSDNWRTRPLIGKLNFGEVDVKDVHEPQTKKLCIGGEHILYQIGESSIMGVTEKTVIRENDVKKEQRGGGEEDEVSFERVQCVLRGLFSKASPDELRLMQRVLGSEKWSSEWRGAYGALLDEIQRL</sequence>
<dbReference type="AlphaFoldDB" id="W1NUJ6"/>
<organism evidence="8 9">
    <name type="scientific">Amborella trichopoda</name>
    <dbReference type="NCBI Taxonomy" id="13333"/>
    <lineage>
        <taxon>Eukaryota</taxon>
        <taxon>Viridiplantae</taxon>
        <taxon>Streptophyta</taxon>
        <taxon>Embryophyta</taxon>
        <taxon>Tracheophyta</taxon>
        <taxon>Spermatophyta</taxon>
        <taxon>Magnoliopsida</taxon>
        <taxon>Amborellales</taxon>
        <taxon>Amborellaceae</taxon>
        <taxon>Amborella</taxon>
    </lineage>
</organism>
<dbReference type="GO" id="GO:0010468">
    <property type="term" value="P:regulation of gene expression"/>
    <property type="evidence" value="ECO:0000318"/>
    <property type="project" value="GO_Central"/>
</dbReference>
<dbReference type="Gramene" id="ERM99257">
    <property type="protein sequence ID" value="ERM99257"/>
    <property type="gene ID" value="AMTR_s00092p00144240"/>
</dbReference>
<dbReference type="Gene3D" id="3.30.160.360">
    <property type="match status" value="1"/>
</dbReference>
<dbReference type="Pfam" id="PF05965">
    <property type="entry name" value="FYRC"/>
    <property type="match status" value="1"/>
</dbReference>
<dbReference type="PROSITE" id="PS51542">
    <property type="entry name" value="FYRN"/>
    <property type="match status" value="1"/>
</dbReference>
<comment type="subcellular location">
    <subcellularLocation>
        <location evidence="1">Nucleus</location>
    </subcellularLocation>
</comment>
<dbReference type="OrthoDB" id="1678912at2759"/>
<keyword evidence="2" id="KW-0560">Oxidoreductase</keyword>
<dbReference type="Pfam" id="PF05964">
    <property type="entry name" value="FYRN"/>
    <property type="match status" value="1"/>
</dbReference>
<feature type="domain" description="JmjC" evidence="7">
    <location>
        <begin position="358"/>
        <end position="521"/>
    </location>
</feature>
<reference evidence="9" key="1">
    <citation type="journal article" date="2013" name="Science">
        <title>The Amborella genome and the evolution of flowering plants.</title>
        <authorList>
            <consortium name="Amborella Genome Project"/>
        </authorList>
    </citation>
    <scope>NUCLEOTIDE SEQUENCE [LARGE SCALE GENOMIC DNA]</scope>
</reference>
<dbReference type="Pfam" id="PF02373">
    <property type="entry name" value="JmjC"/>
    <property type="match status" value="1"/>
</dbReference>
<protein>
    <recommendedName>
        <fullName evidence="10">JmjC domain-containing protein</fullName>
    </recommendedName>
</protein>
<evidence type="ECO:0000313" key="8">
    <source>
        <dbReference type="EMBL" id="ERM99257.1"/>
    </source>
</evidence>
<dbReference type="STRING" id="13333.W1NUJ6"/>
<dbReference type="InterPro" id="IPR003349">
    <property type="entry name" value="JmjN"/>
</dbReference>
<proteinExistence type="predicted"/>
<dbReference type="SMART" id="SM00542">
    <property type="entry name" value="FYRC"/>
    <property type="match status" value="1"/>
</dbReference>
<dbReference type="EMBL" id="KI395040">
    <property type="protein sequence ID" value="ERM99257.1"/>
    <property type="molecule type" value="Genomic_DNA"/>
</dbReference>
<gene>
    <name evidence="8" type="ORF">AMTR_s00092p00144240</name>
</gene>
<dbReference type="SUPFAM" id="SSF51197">
    <property type="entry name" value="Clavaminate synthase-like"/>
    <property type="match status" value="1"/>
</dbReference>
<evidence type="ECO:0000256" key="4">
    <source>
        <dbReference type="ARBA" id="ARBA00023242"/>
    </source>
</evidence>
<dbReference type="InterPro" id="IPR003888">
    <property type="entry name" value="FYrich_N"/>
</dbReference>
<feature type="compositionally biased region" description="Acidic residues" evidence="5">
    <location>
        <begin position="243"/>
        <end position="253"/>
    </location>
</feature>
<feature type="compositionally biased region" description="Basic residues" evidence="5">
    <location>
        <begin position="215"/>
        <end position="232"/>
    </location>
</feature>
<dbReference type="PROSITE" id="PS51183">
    <property type="entry name" value="JMJN"/>
    <property type="match status" value="1"/>
</dbReference>
<dbReference type="PANTHER" id="PTHR10694:SF113">
    <property type="entry name" value="PROTEIN JUMONJI"/>
    <property type="match status" value="1"/>
</dbReference>
<dbReference type="HOGENOM" id="CLU_000991_8_0_1"/>
<feature type="region of interest" description="Disordered" evidence="5">
    <location>
        <begin position="203"/>
        <end position="259"/>
    </location>
</feature>